<evidence type="ECO:0000313" key="1">
    <source>
        <dbReference type="EMBL" id="MBS6941511.1"/>
    </source>
</evidence>
<name>A0A943V1L2_9ACTN</name>
<evidence type="ECO:0008006" key="3">
    <source>
        <dbReference type="Google" id="ProtNLM"/>
    </source>
</evidence>
<dbReference type="AlphaFoldDB" id="A0A943V1L2"/>
<proteinExistence type="predicted"/>
<dbReference type="Proteomes" id="UP000727506">
    <property type="component" value="Unassembled WGS sequence"/>
</dbReference>
<comment type="caution">
    <text evidence="1">The sequence shown here is derived from an EMBL/GenBank/DDBJ whole genome shotgun (WGS) entry which is preliminary data.</text>
</comment>
<reference evidence="1" key="1">
    <citation type="submission" date="2021-02" db="EMBL/GenBank/DDBJ databases">
        <title>Infant gut strain persistence is associated with maternal origin, phylogeny, and functional potential including surface adhesion and iron acquisition.</title>
        <authorList>
            <person name="Lou Y.C."/>
        </authorList>
    </citation>
    <scope>NUCLEOTIDE SEQUENCE</scope>
    <source>
        <strain evidence="1">L2_039_000G1_dasL2_039_000G1_concoct_11</strain>
    </source>
</reference>
<protein>
    <recommendedName>
        <fullName evidence="3">Zinc ribbon domain-containing protein</fullName>
    </recommendedName>
</protein>
<dbReference type="EMBL" id="JAGZSV010000209">
    <property type="protein sequence ID" value="MBS6941511.1"/>
    <property type="molecule type" value="Genomic_DNA"/>
</dbReference>
<sequence>MSKPDDEERREVAAKLRELADANRGLLGIERVQTVLYESQRVLGTLGLKSVAHVIERLADLIEPEPERTCRKLPPLNSGDVYTLTAKYASGLEYSETLAYARCSECGTHFCADFVYCPNCGAKVVDER</sequence>
<evidence type="ECO:0000313" key="2">
    <source>
        <dbReference type="Proteomes" id="UP000727506"/>
    </source>
</evidence>
<accession>A0A943V1L2</accession>
<gene>
    <name evidence="1" type="ORF">KH142_08620</name>
</gene>
<organism evidence="1 2">
    <name type="scientific">Slackia piriformis</name>
    <dbReference type="NCBI Taxonomy" id="626934"/>
    <lineage>
        <taxon>Bacteria</taxon>
        <taxon>Bacillati</taxon>
        <taxon>Actinomycetota</taxon>
        <taxon>Coriobacteriia</taxon>
        <taxon>Eggerthellales</taxon>
        <taxon>Eggerthellaceae</taxon>
        <taxon>Slackia</taxon>
    </lineage>
</organism>